<proteinExistence type="predicted"/>
<dbReference type="InterPro" id="IPR036953">
    <property type="entry name" value="GreA/GreB_C_sf"/>
</dbReference>
<comment type="caution">
    <text evidence="2">The sequence shown here is derived from an EMBL/GenBank/DDBJ whole genome shotgun (WGS) entry which is preliminary data.</text>
</comment>
<gene>
    <name evidence="2" type="ORF">ABID44_000730</name>
</gene>
<evidence type="ECO:0000313" key="2">
    <source>
        <dbReference type="EMBL" id="MET3660416.1"/>
    </source>
</evidence>
<dbReference type="Proteomes" id="UP001549143">
    <property type="component" value="Unassembled WGS sequence"/>
</dbReference>
<accession>A0ABV2KH62</accession>
<protein>
    <submittedName>
        <fullName evidence="2">Transcription elongation GreA/GreB family factor</fullName>
    </submittedName>
</protein>
<dbReference type="Gene3D" id="3.10.50.30">
    <property type="entry name" value="Transcription elongation factor, GreA/GreB, C-terminal domain"/>
    <property type="match status" value="1"/>
</dbReference>
<keyword evidence="3" id="KW-1185">Reference proteome</keyword>
<feature type="compositionally biased region" description="Acidic residues" evidence="1">
    <location>
        <begin position="161"/>
        <end position="172"/>
    </location>
</feature>
<dbReference type="EMBL" id="JBEPMN010000002">
    <property type="protein sequence ID" value="MET3660416.1"/>
    <property type="molecule type" value="Genomic_DNA"/>
</dbReference>
<sequence length="172" mass="18834">MVTEPHFQLTTRDHAILQAMLERHGGPHDAFVSLLERKVRESTLYFRDDIPPNVVTLNTRLVYLLDRTQCGPQMIVQELAAEKPGMLSLRTVRGLALLGLAEGAVFRVETGEGSAELLQVHEILSQPEAQARAAARREHNVVSFRPRRATPVAGPGPGVDFDPDDDPGPSAA</sequence>
<evidence type="ECO:0000313" key="3">
    <source>
        <dbReference type="Proteomes" id="UP001549143"/>
    </source>
</evidence>
<organism evidence="2 3">
    <name type="scientific">Aquamicrobium ahrensii</name>
    <dbReference type="NCBI Taxonomy" id="469551"/>
    <lineage>
        <taxon>Bacteria</taxon>
        <taxon>Pseudomonadati</taxon>
        <taxon>Pseudomonadota</taxon>
        <taxon>Alphaproteobacteria</taxon>
        <taxon>Hyphomicrobiales</taxon>
        <taxon>Phyllobacteriaceae</taxon>
        <taxon>Aquamicrobium</taxon>
    </lineage>
</organism>
<feature type="region of interest" description="Disordered" evidence="1">
    <location>
        <begin position="137"/>
        <end position="172"/>
    </location>
</feature>
<dbReference type="RefSeq" id="WP_354150316.1">
    <property type="nucleotide sequence ID" value="NZ_JBEPMN010000002.1"/>
</dbReference>
<reference evidence="2 3" key="1">
    <citation type="submission" date="2024-06" db="EMBL/GenBank/DDBJ databases">
        <title>Genomic Encyclopedia of Type Strains, Phase IV (KMG-IV): sequencing the most valuable type-strain genomes for metagenomic binning, comparative biology and taxonomic classification.</title>
        <authorList>
            <person name="Goeker M."/>
        </authorList>
    </citation>
    <scope>NUCLEOTIDE SEQUENCE [LARGE SCALE GENOMIC DNA]</scope>
    <source>
        <strain evidence="2 3">DSM 19730</strain>
    </source>
</reference>
<evidence type="ECO:0000256" key="1">
    <source>
        <dbReference type="SAM" id="MobiDB-lite"/>
    </source>
</evidence>
<name>A0ABV2KH62_9HYPH</name>